<dbReference type="Proteomes" id="UP001147653">
    <property type="component" value="Unassembled WGS sequence"/>
</dbReference>
<evidence type="ECO:0008006" key="4">
    <source>
        <dbReference type="Google" id="ProtNLM"/>
    </source>
</evidence>
<protein>
    <recommendedName>
        <fullName evidence="4">Delta-60 repeat domain-containing protein</fullName>
    </recommendedName>
</protein>
<evidence type="ECO:0000256" key="1">
    <source>
        <dbReference type="SAM" id="SignalP"/>
    </source>
</evidence>
<comment type="caution">
    <text evidence="2">The sequence shown here is derived from an EMBL/GenBank/DDBJ whole genome shotgun (WGS) entry which is preliminary data.</text>
</comment>
<keyword evidence="3" id="KW-1185">Reference proteome</keyword>
<feature type="signal peptide" evidence="1">
    <location>
        <begin position="1"/>
        <end position="21"/>
    </location>
</feature>
<evidence type="ECO:0000313" key="2">
    <source>
        <dbReference type="EMBL" id="MDA0182325.1"/>
    </source>
</evidence>
<proteinExistence type="predicted"/>
<sequence>MLRRLGTTLVALLVLAAPAHAGPGDLDRTFGDHGRLTLTTTGHVAGAALPDGRRLWLSVQPPGARPAPLAVGLTAAGQVADRTRFPAPVTRAPRVADGHTLAEAGDGRLALAPIGGAPVVLTVPASTPFDLHDFGVDGAGRAVVFGSERGGRALAIRFLPDGALDTTYATGGVAELSGVAGFADAVVKRDGRAFVFGEETQMALDASGAPIAAYERSIVWPRALDPGSVATVADGPGDTVLIAGDGVDDNAFVARIASDGRPDRRFGIRGYVTGSPVLDRLTVESLIRDRHGRLLLGGAYYEARNRSKGAVLRFSGRGRPDTAFGRDGAKLLSPASRPKAWSVEHILVDARERIVVAGAAGAFSAPHPAIARLKG</sequence>
<accession>A0A9X3NCG4</accession>
<dbReference type="AlphaFoldDB" id="A0A9X3NCG4"/>
<dbReference type="RefSeq" id="WP_270026690.1">
    <property type="nucleotide sequence ID" value="NZ_JAPDDP010000034.1"/>
</dbReference>
<gene>
    <name evidence="2" type="ORF">OJ997_18605</name>
</gene>
<name>A0A9X3NCG4_9ACTN</name>
<organism evidence="2 3">
    <name type="scientific">Solirubrobacter phytolaccae</name>
    <dbReference type="NCBI Taxonomy" id="1404360"/>
    <lineage>
        <taxon>Bacteria</taxon>
        <taxon>Bacillati</taxon>
        <taxon>Actinomycetota</taxon>
        <taxon>Thermoleophilia</taxon>
        <taxon>Solirubrobacterales</taxon>
        <taxon>Solirubrobacteraceae</taxon>
        <taxon>Solirubrobacter</taxon>
    </lineage>
</organism>
<keyword evidence="1" id="KW-0732">Signal</keyword>
<evidence type="ECO:0000313" key="3">
    <source>
        <dbReference type="Proteomes" id="UP001147653"/>
    </source>
</evidence>
<dbReference type="Gene3D" id="2.80.10.50">
    <property type="match status" value="1"/>
</dbReference>
<feature type="chain" id="PRO_5040968849" description="Delta-60 repeat domain-containing protein" evidence="1">
    <location>
        <begin position="22"/>
        <end position="375"/>
    </location>
</feature>
<reference evidence="2" key="1">
    <citation type="submission" date="2022-10" db="EMBL/GenBank/DDBJ databases">
        <title>The WGS of Solirubrobacter phytolaccae KCTC 29190.</title>
        <authorList>
            <person name="Jiang Z."/>
        </authorList>
    </citation>
    <scope>NUCLEOTIDE SEQUENCE</scope>
    <source>
        <strain evidence="2">KCTC 29190</strain>
    </source>
</reference>
<dbReference type="EMBL" id="JAPDDP010000034">
    <property type="protein sequence ID" value="MDA0182325.1"/>
    <property type="molecule type" value="Genomic_DNA"/>
</dbReference>